<evidence type="ECO:0000256" key="3">
    <source>
        <dbReference type="ARBA" id="ARBA00022989"/>
    </source>
</evidence>
<evidence type="ECO:0000313" key="7">
    <source>
        <dbReference type="Proteomes" id="UP000078532"/>
    </source>
</evidence>
<dbReference type="Proteomes" id="UP000078532">
    <property type="component" value="Unassembled WGS sequence"/>
</dbReference>
<keyword evidence="2 5" id="KW-0812">Transmembrane</keyword>
<dbReference type="NCBIfam" id="TIGR02840">
    <property type="entry name" value="spore_YtaF"/>
    <property type="match status" value="1"/>
</dbReference>
<keyword evidence="1" id="KW-1003">Cell membrane</keyword>
<dbReference type="Pfam" id="PF02659">
    <property type="entry name" value="Mntp"/>
    <property type="match status" value="1"/>
</dbReference>
<feature type="transmembrane region" description="Helical" evidence="5">
    <location>
        <begin position="195"/>
        <end position="212"/>
    </location>
</feature>
<protein>
    <submittedName>
        <fullName evidence="6">Sporulation membrane protein YtaF</fullName>
    </submittedName>
</protein>
<dbReference type="EMBL" id="LYVF01000069">
    <property type="protein sequence ID" value="OAT85295.1"/>
    <property type="molecule type" value="Genomic_DNA"/>
</dbReference>
<feature type="transmembrane region" description="Helical" evidence="5">
    <location>
        <begin position="60"/>
        <end position="78"/>
    </location>
</feature>
<evidence type="ECO:0000313" key="6">
    <source>
        <dbReference type="EMBL" id="OAT85295.1"/>
    </source>
</evidence>
<dbReference type="InterPro" id="IPR003810">
    <property type="entry name" value="Mntp/YtaF"/>
</dbReference>
<accession>A0A1B7LGR6</accession>
<dbReference type="PANTHER" id="PTHR35529">
    <property type="entry name" value="MANGANESE EFFLUX PUMP MNTP-RELATED"/>
    <property type="match status" value="1"/>
</dbReference>
<evidence type="ECO:0000256" key="5">
    <source>
        <dbReference type="SAM" id="Phobius"/>
    </source>
</evidence>
<keyword evidence="4 5" id="KW-0472">Membrane</keyword>
<sequence>MFMLALSSNLDNLGVGISYGTRKINLPHSANLIVAVITSTGTLLSMTIGGLVALYLPAGVSNSMGSLIMIAAGLWVILRDKKKNTGSGKTTAGEYPPLTGAGKIRLLTQFNTLAAVAREPYRADMDYSGHISPYEAVILGLALTMSNLSTGLGAGMVGLNPWLTTALVGIFSLLTLKGGIQFGNRYASRWLGDRAGLAAGLLLIIIGVYEFLAP</sequence>
<dbReference type="PANTHER" id="PTHR35529:SF2">
    <property type="entry name" value="SPORULATION PROTEIN YTAF-RELATED"/>
    <property type="match status" value="1"/>
</dbReference>
<feature type="transmembrane region" description="Helical" evidence="5">
    <location>
        <begin position="162"/>
        <end position="183"/>
    </location>
</feature>
<gene>
    <name evidence="6" type="ORF">A6M21_06600</name>
</gene>
<dbReference type="InterPro" id="IPR014205">
    <property type="entry name" value="Spore_YtaF"/>
</dbReference>
<comment type="caution">
    <text evidence="6">The sequence shown here is derived from an EMBL/GenBank/DDBJ whole genome shotgun (WGS) entry which is preliminary data.</text>
</comment>
<reference evidence="6 7" key="1">
    <citation type="submission" date="2016-04" db="EMBL/GenBank/DDBJ databases">
        <authorList>
            <person name="Evans L.H."/>
            <person name="Alamgir A."/>
            <person name="Owens N."/>
            <person name="Weber N.D."/>
            <person name="Virtaneva K."/>
            <person name="Barbian K."/>
            <person name="Babar A."/>
            <person name="Rosenke K."/>
        </authorList>
    </citation>
    <scope>NUCLEOTIDE SEQUENCE [LARGE SCALE GENOMIC DNA]</scope>
    <source>
        <strain evidence="6 7">LMa1</strain>
    </source>
</reference>
<dbReference type="STRING" id="1838280.A6M21_06600"/>
<evidence type="ECO:0000256" key="1">
    <source>
        <dbReference type="ARBA" id="ARBA00022475"/>
    </source>
</evidence>
<proteinExistence type="predicted"/>
<evidence type="ECO:0000256" key="4">
    <source>
        <dbReference type="ARBA" id="ARBA00023136"/>
    </source>
</evidence>
<evidence type="ECO:0000256" key="2">
    <source>
        <dbReference type="ARBA" id="ARBA00022692"/>
    </source>
</evidence>
<dbReference type="AlphaFoldDB" id="A0A1B7LGR6"/>
<keyword evidence="3 5" id="KW-1133">Transmembrane helix</keyword>
<feature type="transmembrane region" description="Helical" evidence="5">
    <location>
        <begin position="32"/>
        <end position="54"/>
    </location>
</feature>
<keyword evidence="7" id="KW-1185">Reference proteome</keyword>
<name>A0A1B7LGR6_9FIRM</name>
<organism evidence="6 7">
    <name type="scientific">Desulfotomaculum copahuensis</name>
    <dbReference type="NCBI Taxonomy" id="1838280"/>
    <lineage>
        <taxon>Bacteria</taxon>
        <taxon>Bacillati</taxon>
        <taxon>Bacillota</taxon>
        <taxon>Clostridia</taxon>
        <taxon>Eubacteriales</taxon>
        <taxon>Desulfotomaculaceae</taxon>
        <taxon>Desulfotomaculum</taxon>
    </lineage>
</organism>